<reference evidence="3" key="1">
    <citation type="journal article" date="2010" name="Nature">
        <title>The Amphimedon queenslandica genome and the evolution of animal complexity.</title>
        <authorList>
            <person name="Srivastava M."/>
            <person name="Simakov O."/>
            <person name="Chapman J."/>
            <person name="Fahey B."/>
            <person name="Gauthier M.E."/>
            <person name="Mitros T."/>
            <person name="Richards G.S."/>
            <person name="Conaco C."/>
            <person name="Dacre M."/>
            <person name="Hellsten U."/>
            <person name="Larroux C."/>
            <person name="Putnam N.H."/>
            <person name="Stanke M."/>
            <person name="Adamska M."/>
            <person name="Darling A."/>
            <person name="Degnan S.M."/>
            <person name="Oakley T.H."/>
            <person name="Plachetzki D.C."/>
            <person name="Zhai Y."/>
            <person name="Adamski M."/>
            <person name="Calcino A."/>
            <person name="Cummins S.F."/>
            <person name="Goodstein D.M."/>
            <person name="Harris C."/>
            <person name="Jackson D.J."/>
            <person name="Leys S.P."/>
            <person name="Shu S."/>
            <person name="Woodcroft B.J."/>
            <person name="Vervoort M."/>
            <person name="Kosik K.S."/>
            <person name="Manning G."/>
            <person name="Degnan B.M."/>
            <person name="Rokhsar D.S."/>
        </authorList>
    </citation>
    <scope>NUCLEOTIDE SEQUENCE [LARGE SCALE GENOMIC DNA]</scope>
</reference>
<dbReference type="KEGG" id="aqu:109585155"/>
<dbReference type="SMR" id="A0A1X7U0V2"/>
<accession>A0A1X7U0V2</accession>
<keyword evidence="3" id="KW-1185">Reference proteome</keyword>
<keyword evidence="1" id="KW-0732">Signal</keyword>
<gene>
    <name evidence="2" type="primary">109585155</name>
</gene>
<dbReference type="InParanoid" id="A0A1X7U0V2"/>
<dbReference type="EnsemblMetazoa" id="Aqu2.1.21226_001">
    <property type="protein sequence ID" value="Aqu2.1.21226_001"/>
    <property type="gene ID" value="Aqu2.1.21226"/>
</dbReference>
<sequence length="187" mass="20202">MKCLLMIVAAAALLGIASAAATCLESPPIWSGHLFEISTDNPRRAVISYSRDEKKIKTTDYKGVPLRTTLDDYTTGTRYVSENGECRKSNLTGTIPTFGVPEGSLPNPVGPHYLGGKLPDTGVLVYDFYGENTRDGIYFLTYAPVGEGTVCVPLYFTFLAKPPLLQEFTELVTTVPPGAFSIPPGCE</sequence>
<dbReference type="EnsemblMetazoa" id="XM_020001129.1">
    <property type="protein sequence ID" value="XP_019856688.1"/>
    <property type="gene ID" value="LOC109585155"/>
</dbReference>
<dbReference type="Proteomes" id="UP000007879">
    <property type="component" value="Unassembled WGS sequence"/>
</dbReference>
<evidence type="ECO:0000313" key="2">
    <source>
        <dbReference type="EnsemblMetazoa" id="Aqu2.1.21226_001"/>
    </source>
</evidence>
<dbReference type="AlphaFoldDB" id="A0A1X7U0V2"/>
<evidence type="ECO:0008006" key="4">
    <source>
        <dbReference type="Google" id="ProtNLM"/>
    </source>
</evidence>
<proteinExistence type="predicted"/>
<feature type="signal peptide" evidence="1">
    <location>
        <begin position="1"/>
        <end position="19"/>
    </location>
</feature>
<dbReference type="OrthoDB" id="6084362at2759"/>
<protein>
    <recommendedName>
        <fullName evidence="4">Lipocalin/cytosolic fatty-acid binding domain-containing protein</fullName>
    </recommendedName>
</protein>
<name>A0A1X7U0V2_AMPQE</name>
<evidence type="ECO:0000256" key="1">
    <source>
        <dbReference type="SAM" id="SignalP"/>
    </source>
</evidence>
<organism evidence="2">
    <name type="scientific">Amphimedon queenslandica</name>
    <name type="common">Sponge</name>
    <dbReference type="NCBI Taxonomy" id="400682"/>
    <lineage>
        <taxon>Eukaryota</taxon>
        <taxon>Metazoa</taxon>
        <taxon>Porifera</taxon>
        <taxon>Demospongiae</taxon>
        <taxon>Heteroscleromorpha</taxon>
        <taxon>Haplosclerida</taxon>
        <taxon>Niphatidae</taxon>
        <taxon>Amphimedon</taxon>
    </lineage>
</organism>
<evidence type="ECO:0000313" key="3">
    <source>
        <dbReference type="Proteomes" id="UP000007879"/>
    </source>
</evidence>
<reference evidence="2" key="2">
    <citation type="submission" date="2017-05" db="UniProtKB">
        <authorList>
            <consortium name="EnsemblMetazoa"/>
        </authorList>
    </citation>
    <scope>IDENTIFICATION</scope>
</reference>
<feature type="chain" id="PRO_5013390322" description="Lipocalin/cytosolic fatty-acid binding domain-containing protein" evidence="1">
    <location>
        <begin position="20"/>
        <end position="187"/>
    </location>
</feature>